<evidence type="ECO:0000313" key="1">
    <source>
        <dbReference type="EMBL" id="KAJ0034900.1"/>
    </source>
</evidence>
<accession>A0ACC0YF82</accession>
<dbReference type="Proteomes" id="UP001163603">
    <property type="component" value="Chromosome 7"/>
</dbReference>
<reference evidence="2" key="1">
    <citation type="journal article" date="2023" name="G3 (Bethesda)">
        <title>Genome assembly and association tests identify interacting loci associated with vigor, precocity, and sex in interspecific pistachio rootstocks.</title>
        <authorList>
            <person name="Palmer W."/>
            <person name="Jacygrad E."/>
            <person name="Sagayaradj S."/>
            <person name="Cavanaugh K."/>
            <person name="Han R."/>
            <person name="Bertier L."/>
            <person name="Beede B."/>
            <person name="Kafkas S."/>
            <person name="Golino D."/>
            <person name="Preece J."/>
            <person name="Michelmore R."/>
        </authorList>
    </citation>
    <scope>NUCLEOTIDE SEQUENCE [LARGE SCALE GENOMIC DNA]</scope>
</reference>
<dbReference type="EMBL" id="CM047742">
    <property type="protein sequence ID" value="KAJ0034900.1"/>
    <property type="molecule type" value="Genomic_DNA"/>
</dbReference>
<protein>
    <submittedName>
        <fullName evidence="1">Uncharacterized protein</fullName>
    </submittedName>
</protein>
<proteinExistence type="predicted"/>
<gene>
    <name evidence="1" type="ORF">Pint_25010</name>
</gene>
<sequence length="162" mass="18278">MLPTKPLEWWEGGGILGGKDEMVGRTWYLSHVYNSVYMVSSPTLPFSFTTQQRRVSQLEQLFASHAVAGVGLVALGTAVSYPLDTIKLLIQVSLRRKSDEEDVVHGKELVAIALRRKSDEEDVVHNEELTTTGRCVGAADKPWWRSIKFWGLRRLGGVVYWF</sequence>
<keyword evidence="2" id="KW-1185">Reference proteome</keyword>
<organism evidence="1 2">
    <name type="scientific">Pistacia integerrima</name>
    <dbReference type="NCBI Taxonomy" id="434235"/>
    <lineage>
        <taxon>Eukaryota</taxon>
        <taxon>Viridiplantae</taxon>
        <taxon>Streptophyta</taxon>
        <taxon>Embryophyta</taxon>
        <taxon>Tracheophyta</taxon>
        <taxon>Spermatophyta</taxon>
        <taxon>Magnoliopsida</taxon>
        <taxon>eudicotyledons</taxon>
        <taxon>Gunneridae</taxon>
        <taxon>Pentapetalae</taxon>
        <taxon>rosids</taxon>
        <taxon>malvids</taxon>
        <taxon>Sapindales</taxon>
        <taxon>Anacardiaceae</taxon>
        <taxon>Pistacia</taxon>
    </lineage>
</organism>
<comment type="caution">
    <text evidence="1">The sequence shown here is derived from an EMBL/GenBank/DDBJ whole genome shotgun (WGS) entry which is preliminary data.</text>
</comment>
<name>A0ACC0YF82_9ROSI</name>
<evidence type="ECO:0000313" key="2">
    <source>
        <dbReference type="Proteomes" id="UP001163603"/>
    </source>
</evidence>